<evidence type="ECO:0000256" key="10">
    <source>
        <dbReference type="ARBA" id="ARBA00022840"/>
    </source>
</evidence>
<dbReference type="CDD" id="cd18079">
    <property type="entry name" value="S-AdoMet_synt"/>
    <property type="match status" value="1"/>
</dbReference>
<evidence type="ECO:0000256" key="4">
    <source>
        <dbReference type="ARBA" id="ARBA00009685"/>
    </source>
</evidence>
<dbReference type="Proteomes" id="UP000178162">
    <property type="component" value="Unassembled WGS sequence"/>
</dbReference>
<keyword evidence="10" id="KW-0067">ATP-binding</keyword>
<evidence type="ECO:0000256" key="3">
    <source>
        <dbReference type="ARBA" id="ARBA00005224"/>
    </source>
</evidence>
<dbReference type="PANTHER" id="PTHR11964">
    <property type="entry name" value="S-ADENOSYLMETHIONINE SYNTHETASE"/>
    <property type="match status" value="1"/>
</dbReference>
<comment type="cofactor">
    <cofactor evidence="1">
        <name>Mg(2+)</name>
        <dbReference type="ChEBI" id="CHEBI:18420"/>
    </cofactor>
</comment>
<gene>
    <name evidence="19" type="ORF">A2134_02430</name>
</gene>
<name>A0A1G1WBC8_9BACT</name>
<feature type="domain" description="S-adenosylmethionine synthetase C-terminal" evidence="18">
    <location>
        <begin position="230"/>
        <end position="365"/>
    </location>
</feature>
<evidence type="ECO:0000256" key="14">
    <source>
        <dbReference type="RuleBase" id="RU000542"/>
    </source>
</evidence>
<proteinExistence type="inferred from homology"/>
<dbReference type="GO" id="GO:0006730">
    <property type="term" value="P:one-carbon metabolic process"/>
    <property type="evidence" value="ECO:0007669"/>
    <property type="project" value="UniProtKB-KW"/>
</dbReference>
<dbReference type="InterPro" id="IPR022630">
    <property type="entry name" value="S-AdoMet_synt_C"/>
</dbReference>
<reference evidence="19 20" key="1">
    <citation type="journal article" date="2016" name="Nat. Commun.">
        <title>Thousands of microbial genomes shed light on interconnected biogeochemical processes in an aquifer system.</title>
        <authorList>
            <person name="Anantharaman K."/>
            <person name="Brown C.T."/>
            <person name="Hug L.A."/>
            <person name="Sharon I."/>
            <person name="Castelle C.J."/>
            <person name="Probst A.J."/>
            <person name="Thomas B.C."/>
            <person name="Singh A."/>
            <person name="Wilkins M.J."/>
            <person name="Karaoz U."/>
            <person name="Brodie E.L."/>
            <person name="Williams K.H."/>
            <person name="Hubbard S.S."/>
            <person name="Banfield J.F."/>
        </authorList>
    </citation>
    <scope>NUCLEOTIDE SEQUENCE [LARGE SCALE GENOMIC DNA]</scope>
</reference>
<feature type="domain" description="S-adenosylmethionine synthetase central" evidence="17">
    <location>
        <begin position="110"/>
        <end position="225"/>
    </location>
</feature>
<evidence type="ECO:0000256" key="12">
    <source>
        <dbReference type="ARBA" id="ARBA00022958"/>
    </source>
</evidence>
<dbReference type="AlphaFoldDB" id="A0A1G1WBC8"/>
<dbReference type="NCBIfam" id="TIGR01034">
    <property type="entry name" value="metK"/>
    <property type="match status" value="1"/>
</dbReference>
<comment type="caution">
    <text evidence="19">The sequence shown here is derived from an EMBL/GenBank/DDBJ whole genome shotgun (WGS) entry which is preliminary data.</text>
</comment>
<dbReference type="GO" id="GO:0004478">
    <property type="term" value="F:methionine adenosyltransferase activity"/>
    <property type="evidence" value="ECO:0007669"/>
    <property type="project" value="UniProtKB-UniRule"/>
</dbReference>
<comment type="similarity">
    <text evidence="4 15">Belongs to the AdoMet synthase family.</text>
</comment>
<evidence type="ECO:0000259" key="16">
    <source>
        <dbReference type="Pfam" id="PF00438"/>
    </source>
</evidence>
<comment type="subunit">
    <text evidence="14">Homotetramer.</text>
</comment>
<evidence type="ECO:0000256" key="9">
    <source>
        <dbReference type="ARBA" id="ARBA00022741"/>
    </source>
</evidence>
<evidence type="ECO:0000256" key="1">
    <source>
        <dbReference type="ARBA" id="ARBA00001946"/>
    </source>
</evidence>
<keyword evidence="12 14" id="KW-0630">Potassium</keyword>
<dbReference type="PIRSF" id="PIRSF000497">
    <property type="entry name" value="MAT"/>
    <property type="match status" value="1"/>
</dbReference>
<keyword evidence="8 14" id="KW-0479">Metal-binding</keyword>
<keyword evidence="9" id="KW-0547">Nucleotide-binding</keyword>
<dbReference type="UniPathway" id="UPA00315">
    <property type="reaction ID" value="UER00080"/>
</dbReference>
<evidence type="ECO:0000256" key="6">
    <source>
        <dbReference type="ARBA" id="ARBA00022563"/>
    </source>
</evidence>
<evidence type="ECO:0000256" key="15">
    <source>
        <dbReference type="RuleBase" id="RU004462"/>
    </source>
</evidence>
<dbReference type="Pfam" id="PF02773">
    <property type="entry name" value="S-AdoMet_synt_C"/>
    <property type="match status" value="1"/>
</dbReference>
<keyword evidence="6" id="KW-0554">One-carbon metabolism</keyword>
<dbReference type="InterPro" id="IPR022631">
    <property type="entry name" value="ADOMET_SYNTHASE_CS"/>
</dbReference>
<organism evidence="19 20">
    <name type="scientific">Candidatus Woykebacteria bacterium RBG_16_39_9b</name>
    <dbReference type="NCBI Taxonomy" id="1802595"/>
    <lineage>
        <taxon>Bacteria</taxon>
        <taxon>Candidatus Woykeibacteriota</taxon>
    </lineage>
</organism>
<dbReference type="InterPro" id="IPR022628">
    <property type="entry name" value="S-AdoMet_synt_N"/>
</dbReference>
<comment type="subcellular location">
    <subcellularLocation>
        <location evidence="14">Cytoplasm</location>
    </subcellularLocation>
</comment>
<evidence type="ECO:0000256" key="8">
    <source>
        <dbReference type="ARBA" id="ARBA00022723"/>
    </source>
</evidence>
<comment type="cofactor">
    <cofactor evidence="2">
        <name>K(+)</name>
        <dbReference type="ChEBI" id="CHEBI:29103"/>
    </cofactor>
</comment>
<evidence type="ECO:0000259" key="18">
    <source>
        <dbReference type="Pfam" id="PF02773"/>
    </source>
</evidence>
<dbReference type="PROSITE" id="PS00377">
    <property type="entry name" value="ADOMET_SYNTHASE_2"/>
    <property type="match status" value="1"/>
</dbReference>
<evidence type="ECO:0000256" key="7">
    <source>
        <dbReference type="ARBA" id="ARBA00022679"/>
    </source>
</evidence>
<dbReference type="GO" id="GO:0005737">
    <property type="term" value="C:cytoplasm"/>
    <property type="evidence" value="ECO:0007669"/>
    <property type="project" value="UniProtKB-SubCell"/>
</dbReference>
<evidence type="ECO:0000256" key="2">
    <source>
        <dbReference type="ARBA" id="ARBA00001958"/>
    </source>
</evidence>
<dbReference type="InterPro" id="IPR022636">
    <property type="entry name" value="S-AdoMet_synthetase_sfam"/>
</dbReference>
<dbReference type="GO" id="GO:0005524">
    <property type="term" value="F:ATP binding"/>
    <property type="evidence" value="ECO:0007669"/>
    <property type="project" value="UniProtKB-KW"/>
</dbReference>
<evidence type="ECO:0000313" key="19">
    <source>
        <dbReference type="EMBL" id="OGY24924.1"/>
    </source>
</evidence>
<sequence>MNYKVFTSESVSASHPDKICDQISDAIVDAALKNDPQSRVAVETLVTTNNVVLAGEVKTNSKIQFEKITQGIIKDLGYTNSTFNFSYKSPINVFIHQQSPEIAVGVDSGGAGDQGMMFGFATAETKTLMPLPINIAHRLTERLDEVREEKIISYLRPDGKSEVSVSYEKGKPKTVERVVLAAAHKKGVKGGELREDLYKYVVKPILSELGLKINKRDLIVNGTGAWTLPGPASDTGVTGRKIIVDSYGAFARSGGGAFSGKDPTKVDRSGAYAARFIAKNIVAEELAEKCEVQLAYVIGQRDPITRDIETFGTEKKPIRVIRDFAWKLLDLSVPGIIKGLNLRRPIYRETARYGHFGRNSFPWEQVNGLP</sequence>
<dbReference type="Pfam" id="PF02772">
    <property type="entry name" value="S-AdoMet_synt_M"/>
    <property type="match status" value="1"/>
</dbReference>
<comment type="pathway">
    <text evidence="3">Amino-acid biosynthesis; S-adenosyl-L-methionine biosynthesis; S-adenosyl-L-methionine from L-methionine: step 1/1.</text>
</comment>
<dbReference type="GO" id="GO:0006556">
    <property type="term" value="P:S-adenosylmethionine biosynthetic process"/>
    <property type="evidence" value="ECO:0007669"/>
    <property type="project" value="UniProtKB-UniRule"/>
</dbReference>
<protein>
    <recommendedName>
        <fullName evidence="5 13">Methionine adenosyltransferase</fullName>
        <ecNumber evidence="5 13">2.5.1.6</ecNumber>
    </recommendedName>
</protein>
<evidence type="ECO:0000256" key="5">
    <source>
        <dbReference type="ARBA" id="ARBA00012828"/>
    </source>
</evidence>
<dbReference type="STRING" id="1802595.A2134_02430"/>
<dbReference type="Gene3D" id="3.30.300.10">
    <property type="match status" value="3"/>
</dbReference>
<dbReference type="Pfam" id="PF00438">
    <property type="entry name" value="S-AdoMet_synt_N"/>
    <property type="match status" value="1"/>
</dbReference>
<evidence type="ECO:0000256" key="11">
    <source>
        <dbReference type="ARBA" id="ARBA00022842"/>
    </source>
</evidence>
<evidence type="ECO:0000256" key="13">
    <source>
        <dbReference type="NCBIfam" id="TIGR01034"/>
    </source>
</evidence>
<keyword evidence="11 14" id="KW-0460">Magnesium</keyword>
<dbReference type="InterPro" id="IPR002133">
    <property type="entry name" value="S-AdoMet_synthetase"/>
</dbReference>
<feature type="domain" description="S-adenosylmethionine synthetase N-terminal" evidence="16">
    <location>
        <begin position="5"/>
        <end position="100"/>
    </location>
</feature>
<accession>A0A1G1WBC8</accession>
<dbReference type="PROSITE" id="PS00376">
    <property type="entry name" value="ADOMET_SYNTHASE_1"/>
    <property type="match status" value="1"/>
</dbReference>
<evidence type="ECO:0000313" key="20">
    <source>
        <dbReference type="Proteomes" id="UP000178162"/>
    </source>
</evidence>
<keyword evidence="7 19" id="KW-0808">Transferase</keyword>
<dbReference type="EC" id="2.5.1.6" evidence="5 13"/>
<evidence type="ECO:0000259" key="17">
    <source>
        <dbReference type="Pfam" id="PF02772"/>
    </source>
</evidence>
<dbReference type="SUPFAM" id="SSF55973">
    <property type="entry name" value="S-adenosylmethionine synthetase"/>
    <property type="match status" value="3"/>
</dbReference>
<dbReference type="InterPro" id="IPR022629">
    <property type="entry name" value="S-AdoMet_synt_central"/>
</dbReference>
<dbReference type="EMBL" id="MHCR01000028">
    <property type="protein sequence ID" value="OGY24924.1"/>
    <property type="molecule type" value="Genomic_DNA"/>
</dbReference>
<dbReference type="GO" id="GO:0046872">
    <property type="term" value="F:metal ion binding"/>
    <property type="evidence" value="ECO:0007669"/>
    <property type="project" value="UniProtKB-KW"/>
</dbReference>